<name>A0A232ERG5_9HYME</name>
<dbReference type="Proteomes" id="UP000215335">
    <property type="component" value="Unassembled WGS sequence"/>
</dbReference>
<gene>
    <name evidence="1" type="ORF">TSAR_005491</name>
</gene>
<dbReference type="EMBL" id="NNAY01002611">
    <property type="protein sequence ID" value="OXU20948.1"/>
    <property type="molecule type" value="Genomic_DNA"/>
</dbReference>
<comment type="caution">
    <text evidence="1">The sequence shown here is derived from an EMBL/GenBank/DDBJ whole genome shotgun (WGS) entry which is preliminary data.</text>
</comment>
<organism evidence="1 2">
    <name type="scientific">Trichomalopsis sarcophagae</name>
    <dbReference type="NCBI Taxonomy" id="543379"/>
    <lineage>
        <taxon>Eukaryota</taxon>
        <taxon>Metazoa</taxon>
        <taxon>Ecdysozoa</taxon>
        <taxon>Arthropoda</taxon>
        <taxon>Hexapoda</taxon>
        <taxon>Insecta</taxon>
        <taxon>Pterygota</taxon>
        <taxon>Neoptera</taxon>
        <taxon>Endopterygota</taxon>
        <taxon>Hymenoptera</taxon>
        <taxon>Apocrita</taxon>
        <taxon>Proctotrupomorpha</taxon>
        <taxon>Chalcidoidea</taxon>
        <taxon>Pteromalidae</taxon>
        <taxon>Pteromalinae</taxon>
        <taxon>Trichomalopsis</taxon>
    </lineage>
</organism>
<protein>
    <submittedName>
        <fullName evidence="1">Uncharacterized protein</fullName>
    </submittedName>
</protein>
<keyword evidence="2" id="KW-1185">Reference proteome</keyword>
<evidence type="ECO:0000313" key="1">
    <source>
        <dbReference type="EMBL" id="OXU20948.1"/>
    </source>
</evidence>
<proteinExistence type="predicted"/>
<dbReference type="AlphaFoldDB" id="A0A232ERG5"/>
<evidence type="ECO:0000313" key="2">
    <source>
        <dbReference type="Proteomes" id="UP000215335"/>
    </source>
</evidence>
<reference evidence="1 2" key="1">
    <citation type="journal article" date="2017" name="Curr. Biol.">
        <title>The Evolution of Venom by Co-option of Single-Copy Genes.</title>
        <authorList>
            <person name="Martinson E.O."/>
            <person name="Mrinalini"/>
            <person name="Kelkar Y.D."/>
            <person name="Chang C.H."/>
            <person name="Werren J.H."/>
        </authorList>
    </citation>
    <scope>NUCLEOTIDE SEQUENCE [LARGE SCALE GENOMIC DNA]</scope>
    <source>
        <strain evidence="1 2">Alberta</strain>
        <tissue evidence="1">Whole body</tissue>
    </source>
</reference>
<accession>A0A232ERG5</accession>
<sequence length="88" mass="10114">MHTLIHDSMYKHAALTDFVLLKCNYCIKVSSICSKSPMMRDLFNYLEIDCHISFYLIVLVRLFTLNPMAKKCSASPCQYKLSCKISAL</sequence>